<dbReference type="Proteomes" id="UP000663828">
    <property type="component" value="Unassembled WGS sequence"/>
</dbReference>
<keyword evidence="1" id="KW-0812">Transmembrane</keyword>
<evidence type="ECO:0000313" key="3">
    <source>
        <dbReference type="Proteomes" id="UP000663828"/>
    </source>
</evidence>
<accession>A0A816H8S4</accession>
<dbReference type="AlphaFoldDB" id="A0A816H8S4"/>
<keyword evidence="1" id="KW-0472">Membrane</keyword>
<keyword evidence="1" id="KW-1133">Transmembrane helix</keyword>
<keyword evidence="3" id="KW-1185">Reference proteome</keyword>
<name>A0A816H8S4_ADIRI</name>
<reference evidence="2" key="1">
    <citation type="submission" date="2021-02" db="EMBL/GenBank/DDBJ databases">
        <authorList>
            <person name="Nowell W R."/>
        </authorList>
    </citation>
    <scope>NUCLEOTIDE SEQUENCE</scope>
</reference>
<evidence type="ECO:0000313" key="2">
    <source>
        <dbReference type="EMBL" id="CAF1683440.1"/>
    </source>
</evidence>
<protein>
    <submittedName>
        <fullName evidence="2">Uncharacterized protein</fullName>
    </submittedName>
</protein>
<organism evidence="2 3">
    <name type="scientific">Adineta ricciae</name>
    <name type="common">Rotifer</name>
    <dbReference type="NCBI Taxonomy" id="249248"/>
    <lineage>
        <taxon>Eukaryota</taxon>
        <taxon>Metazoa</taxon>
        <taxon>Spiralia</taxon>
        <taxon>Gnathifera</taxon>
        <taxon>Rotifera</taxon>
        <taxon>Eurotatoria</taxon>
        <taxon>Bdelloidea</taxon>
        <taxon>Adinetida</taxon>
        <taxon>Adinetidae</taxon>
        <taxon>Adineta</taxon>
    </lineage>
</organism>
<feature type="transmembrane region" description="Helical" evidence="1">
    <location>
        <begin position="84"/>
        <end position="111"/>
    </location>
</feature>
<dbReference type="EMBL" id="CAJNOR010015854">
    <property type="protein sequence ID" value="CAF1683440.1"/>
    <property type="molecule type" value="Genomic_DNA"/>
</dbReference>
<evidence type="ECO:0000256" key="1">
    <source>
        <dbReference type="SAM" id="Phobius"/>
    </source>
</evidence>
<proteinExistence type="predicted"/>
<sequence>MKHISSSSQSFRTDPCQFYRKNAQDCWVGHKYIPCNQLEQHLLEMAEPCSNIMNPAIMATTTTAPQMTTRLSATSPFDFNSPPIILIFILIITLLATLIVFSITVIVIYFLGHCRNTDRSAHYTSKSTQTRWLPHQDEQDTIYLSPVIRQAPDRVPGLDRPPFDRNQNLPQQQILENPHIQLVSSTTPQRIHRIITNASETSHNDFHVGYICAPTNSQQTSTSRITGTTP</sequence>
<gene>
    <name evidence="2" type="ORF">XAT740_LOCUS61201</name>
</gene>
<comment type="caution">
    <text evidence="2">The sequence shown here is derived from an EMBL/GenBank/DDBJ whole genome shotgun (WGS) entry which is preliminary data.</text>
</comment>